<evidence type="ECO:0000313" key="1">
    <source>
        <dbReference type="EMBL" id="GFS31906.1"/>
    </source>
</evidence>
<reference evidence="1" key="1">
    <citation type="submission" date="2020-08" db="EMBL/GenBank/DDBJ databases">
        <title>Multicomponent nature underlies the extraordinary mechanical properties of spider dragline silk.</title>
        <authorList>
            <person name="Kono N."/>
            <person name="Nakamura H."/>
            <person name="Mori M."/>
            <person name="Yoshida Y."/>
            <person name="Ohtoshi R."/>
            <person name="Malay A.D."/>
            <person name="Moran D.A.P."/>
            <person name="Tomita M."/>
            <person name="Numata K."/>
            <person name="Arakawa K."/>
        </authorList>
    </citation>
    <scope>NUCLEOTIDE SEQUENCE</scope>
</reference>
<dbReference type="AlphaFoldDB" id="A0A8X6M6J8"/>
<protein>
    <submittedName>
        <fullName evidence="1">Uncharacterized protein</fullName>
    </submittedName>
</protein>
<comment type="caution">
    <text evidence="1">The sequence shown here is derived from an EMBL/GenBank/DDBJ whole genome shotgun (WGS) entry which is preliminary data.</text>
</comment>
<name>A0A8X6M6J8_NEPPI</name>
<sequence>IYGVPLSEPVLGIQEMKYNEGLNGPEDVKDSKDWWKSLHGVSLPFLVNQDAQILKQKRKFCQKIPNVC</sequence>
<feature type="non-terminal residue" evidence="1">
    <location>
        <position position="1"/>
    </location>
</feature>
<accession>A0A8X6M6J8</accession>
<dbReference type="EMBL" id="BMAW01087855">
    <property type="protein sequence ID" value="GFS31906.1"/>
    <property type="molecule type" value="Genomic_DNA"/>
</dbReference>
<proteinExistence type="predicted"/>
<gene>
    <name evidence="1" type="ORF">NPIL_522191</name>
</gene>
<keyword evidence="2" id="KW-1185">Reference proteome</keyword>
<evidence type="ECO:0000313" key="2">
    <source>
        <dbReference type="Proteomes" id="UP000887013"/>
    </source>
</evidence>
<organism evidence="1 2">
    <name type="scientific">Nephila pilipes</name>
    <name type="common">Giant wood spider</name>
    <name type="synonym">Nephila maculata</name>
    <dbReference type="NCBI Taxonomy" id="299642"/>
    <lineage>
        <taxon>Eukaryota</taxon>
        <taxon>Metazoa</taxon>
        <taxon>Ecdysozoa</taxon>
        <taxon>Arthropoda</taxon>
        <taxon>Chelicerata</taxon>
        <taxon>Arachnida</taxon>
        <taxon>Araneae</taxon>
        <taxon>Araneomorphae</taxon>
        <taxon>Entelegynae</taxon>
        <taxon>Araneoidea</taxon>
        <taxon>Nephilidae</taxon>
        <taxon>Nephila</taxon>
    </lineage>
</organism>
<dbReference type="Proteomes" id="UP000887013">
    <property type="component" value="Unassembled WGS sequence"/>
</dbReference>